<evidence type="ECO:0000256" key="17">
    <source>
        <dbReference type="ARBA" id="ARBA00023034"/>
    </source>
</evidence>
<dbReference type="GO" id="GO:0008191">
    <property type="term" value="F:metalloendopeptidase inhibitor activity"/>
    <property type="evidence" value="ECO:0007669"/>
    <property type="project" value="TreeGrafter"/>
</dbReference>
<keyword evidence="20" id="KW-1015">Disulfide bond</keyword>
<evidence type="ECO:0000256" key="12">
    <source>
        <dbReference type="ARBA" id="ARBA00022692"/>
    </source>
</evidence>
<keyword evidence="19 26" id="KW-0472">Membrane</keyword>
<dbReference type="GO" id="GO:0051607">
    <property type="term" value="P:defense response to virus"/>
    <property type="evidence" value="ECO:0007669"/>
    <property type="project" value="InterPro"/>
</dbReference>
<evidence type="ECO:0000256" key="5">
    <source>
        <dbReference type="ARBA" id="ARBA00004601"/>
    </source>
</evidence>
<gene>
    <name evidence="28" type="primary">BST2</name>
</gene>
<dbReference type="KEGG" id="csyr:103268463"/>
<dbReference type="RefSeq" id="XP_008064238.1">
    <property type="nucleotide sequence ID" value="XM_008066047.1"/>
</dbReference>
<keyword evidence="22" id="KW-0449">Lipoprotein</keyword>
<evidence type="ECO:0000256" key="11">
    <source>
        <dbReference type="ARBA" id="ARBA00022622"/>
    </source>
</evidence>
<accession>A0A1U7U677</accession>
<evidence type="ECO:0000256" key="3">
    <source>
        <dbReference type="ARBA" id="ARBA00004401"/>
    </source>
</evidence>
<dbReference type="FunFam" id="1.20.5.1700:FF:000006">
    <property type="entry name" value="Bone marrow stromal antigen 2"/>
    <property type="match status" value="1"/>
</dbReference>
<evidence type="ECO:0000256" key="23">
    <source>
        <dbReference type="ARBA" id="ARBA00066143"/>
    </source>
</evidence>
<evidence type="ECO:0000256" key="25">
    <source>
        <dbReference type="SAM" id="Coils"/>
    </source>
</evidence>
<keyword evidence="17" id="KW-0333">Golgi apparatus</keyword>
<evidence type="ECO:0000256" key="19">
    <source>
        <dbReference type="ARBA" id="ARBA00023136"/>
    </source>
</evidence>
<feature type="transmembrane region" description="Helical" evidence="26">
    <location>
        <begin position="27"/>
        <end position="51"/>
    </location>
</feature>
<dbReference type="GO" id="GO:0098552">
    <property type="term" value="C:side of membrane"/>
    <property type="evidence" value="ECO:0007669"/>
    <property type="project" value="UniProtKB-KW"/>
</dbReference>
<evidence type="ECO:0000256" key="1">
    <source>
        <dbReference type="ARBA" id="ARBA00004221"/>
    </source>
</evidence>
<dbReference type="InterPro" id="IPR024886">
    <property type="entry name" value="BST2"/>
</dbReference>
<dbReference type="GO" id="GO:0009986">
    <property type="term" value="C:cell surface"/>
    <property type="evidence" value="ECO:0007669"/>
    <property type="project" value="TreeGrafter"/>
</dbReference>
<proteinExistence type="predicted"/>
<name>A0A1U7U677_CARSF</name>
<dbReference type="OrthoDB" id="9635065at2759"/>
<keyword evidence="11" id="KW-0336">GPI-anchor</keyword>
<evidence type="ECO:0000313" key="28">
    <source>
        <dbReference type="RefSeq" id="XP_008064238.1"/>
    </source>
</evidence>
<evidence type="ECO:0000256" key="7">
    <source>
        <dbReference type="ARBA" id="ARBA00004609"/>
    </source>
</evidence>
<evidence type="ECO:0000256" key="9">
    <source>
        <dbReference type="ARBA" id="ARBA00022490"/>
    </source>
</evidence>
<evidence type="ECO:0000256" key="24">
    <source>
        <dbReference type="ARBA" id="ARBA00073332"/>
    </source>
</evidence>
<evidence type="ECO:0000256" key="14">
    <source>
        <dbReference type="ARBA" id="ARBA00022859"/>
    </source>
</evidence>
<dbReference type="GO" id="GO:0045087">
    <property type="term" value="P:innate immune response"/>
    <property type="evidence" value="ECO:0007669"/>
    <property type="project" value="UniProtKB-KW"/>
</dbReference>
<dbReference type="CTD" id="684"/>
<evidence type="ECO:0000256" key="21">
    <source>
        <dbReference type="ARBA" id="ARBA00023180"/>
    </source>
</evidence>
<keyword evidence="13" id="KW-0967">Endosome</keyword>
<dbReference type="Gene3D" id="1.20.5.1700">
    <property type="match status" value="1"/>
</dbReference>
<evidence type="ECO:0000256" key="18">
    <source>
        <dbReference type="ARBA" id="ARBA00023054"/>
    </source>
</evidence>
<keyword evidence="8" id="KW-1003">Cell membrane</keyword>
<keyword evidence="16 26" id="KW-1133">Transmembrane helix</keyword>
<dbReference type="GeneID" id="103268463"/>
<dbReference type="AlphaFoldDB" id="A0A1U7U677"/>
<dbReference type="Pfam" id="PF16716">
    <property type="entry name" value="BST2"/>
    <property type="match status" value="1"/>
</dbReference>
<evidence type="ECO:0000256" key="20">
    <source>
        <dbReference type="ARBA" id="ARBA00023157"/>
    </source>
</evidence>
<sequence>MAPTLCQYRPVAMDEGWKGLRPGGPRLLPWVGVTLLLTTVALGVPLIIFIVKASSKGCQDGLLAVMECRNETHLLERQLTRAQEGFQEAEAQAATCNHTVATLMSSLEAEKAQGQKRVEELQGEITAANLKLQTASQEVEQL</sequence>
<dbReference type="PANTHER" id="PTHR15190">
    <property type="entry name" value="BONE MARROW STROMAL ANTIGEN 2"/>
    <property type="match status" value="1"/>
</dbReference>
<keyword evidence="14" id="KW-0391">Immunity</keyword>
<dbReference type="GO" id="GO:0005794">
    <property type="term" value="C:Golgi apparatus"/>
    <property type="evidence" value="ECO:0007669"/>
    <property type="project" value="UniProtKB-SubCell"/>
</dbReference>
<keyword evidence="10" id="KW-0399">Innate immunity</keyword>
<evidence type="ECO:0000256" key="26">
    <source>
        <dbReference type="SAM" id="Phobius"/>
    </source>
</evidence>
<organism evidence="27 28">
    <name type="scientific">Carlito syrichta</name>
    <name type="common">Philippine tarsier</name>
    <name type="synonym">Tarsius syrichta</name>
    <dbReference type="NCBI Taxonomy" id="1868482"/>
    <lineage>
        <taxon>Eukaryota</taxon>
        <taxon>Metazoa</taxon>
        <taxon>Chordata</taxon>
        <taxon>Craniata</taxon>
        <taxon>Vertebrata</taxon>
        <taxon>Euteleostomi</taxon>
        <taxon>Mammalia</taxon>
        <taxon>Eutheria</taxon>
        <taxon>Euarchontoglires</taxon>
        <taxon>Primates</taxon>
        <taxon>Haplorrhini</taxon>
        <taxon>Tarsiiformes</taxon>
        <taxon>Tarsiidae</taxon>
        <taxon>Carlito</taxon>
    </lineage>
</organism>
<evidence type="ECO:0000256" key="4">
    <source>
        <dbReference type="ARBA" id="ARBA00004496"/>
    </source>
</evidence>
<evidence type="ECO:0000256" key="16">
    <source>
        <dbReference type="ARBA" id="ARBA00022989"/>
    </source>
</evidence>
<evidence type="ECO:0000256" key="22">
    <source>
        <dbReference type="ARBA" id="ARBA00023288"/>
    </source>
</evidence>
<evidence type="ECO:0000256" key="2">
    <source>
        <dbReference type="ARBA" id="ARBA00004285"/>
    </source>
</evidence>
<evidence type="ECO:0000256" key="13">
    <source>
        <dbReference type="ARBA" id="ARBA00022753"/>
    </source>
</evidence>
<keyword evidence="12 26" id="KW-0812">Transmembrane</keyword>
<keyword evidence="18 25" id="KW-0175">Coiled coil</keyword>
<evidence type="ECO:0000256" key="8">
    <source>
        <dbReference type="ARBA" id="ARBA00022475"/>
    </source>
</evidence>
<protein>
    <recommendedName>
        <fullName evidence="24">Bone marrow stromal antigen 2</fullName>
    </recommendedName>
</protein>
<feature type="coiled-coil region" evidence="25">
    <location>
        <begin position="72"/>
        <end position="138"/>
    </location>
</feature>
<evidence type="ECO:0000256" key="10">
    <source>
        <dbReference type="ARBA" id="ARBA00022588"/>
    </source>
</evidence>
<keyword evidence="15" id="KW-0735">Signal-anchor</keyword>
<keyword evidence="21" id="KW-0325">Glycoprotein</keyword>
<dbReference type="GO" id="GO:0045121">
    <property type="term" value="C:membrane raft"/>
    <property type="evidence" value="ECO:0007669"/>
    <property type="project" value="UniProtKB-SubCell"/>
</dbReference>
<evidence type="ECO:0000256" key="6">
    <source>
        <dbReference type="ARBA" id="ARBA00004603"/>
    </source>
</evidence>
<keyword evidence="9" id="KW-0963">Cytoplasm</keyword>
<evidence type="ECO:0000313" key="27">
    <source>
        <dbReference type="Proteomes" id="UP000189704"/>
    </source>
</evidence>
<dbReference type="Proteomes" id="UP000189704">
    <property type="component" value="Unplaced"/>
</dbReference>
<dbReference type="PANTHER" id="PTHR15190:SF1">
    <property type="entry name" value="BONE MARROW STROMAL ANTIGEN 2"/>
    <property type="match status" value="1"/>
</dbReference>
<keyword evidence="27" id="KW-1185">Reference proteome</keyword>
<comment type="subunit">
    <text evidence="23">Parallel homodimer; disulfide-linked. May form homotetramers under reducing conditions. Isoform 1 and isoform 2 form homodimers and also heterodimers with each other. Dimerization is essential for its antiviral activity. Interacts (via cytoplasmic domain) with ARHGAP44. Interacts with MMP14 (via C-terminal cytoplasmic tail). Interacts with LILRA4/ILT7. Interacts with RNF115.</text>
</comment>
<dbReference type="STRING" id="1868482.ENSTSYP00000021470"/>
<dbReference type="GO" id="GO:0016324">
    <property type="term" value="C:apical plasma membrane"/>
    <property type="evidence" value="ECO:0007669"/>
    <property type="project" value="UniProtKB-SubCell"/>
</dbReference>
<evidence type="ECO:0000256" key="15">
    <source>
        <dbReference type="ARBA" id="ARBA00022968"/>
    </source>
</evidence>
<reference evidence="28" key="1">
    <citation type="submission" date="2025-08" db="UniProtKB">
        <authorList>
            <consortium name="RefSeq"/>
        </authorList>
    </citation>
    <scope>IDENTIFICATION</scope>
</reference>
<dbReference type="GO" id="GO:0005770">
    <property type="term" value="C:late endosome"/>
    <property type="evidence" value="ECO:0007669"/>
    <property type="project" value="UniProtKB-SubCell"/>
</dbReference>
<comment type="subcellular location">
    <subcellularLocation>
        <location evidence="1">Apical cell membrane</location>
    </subcellularLocation>
    <subcellularLocation>
        <location evidence="7">Cell membrane</location>
        <topology evidence="7">Lipid-anchor</topology>
        <topology evidence="7">GPI-anchor</topology>
    </subcellularLocation>
    <subcellularLocation>
        <location evidence="3">Cell membrane</location>
        <topology evidence="3">Single-pass type II membrane protein</topology>
    </subcellularLocation>
    <subcellularLocation>
        <location evidence="4">Cytoplasm</location>
    </subcellularLocation>
    <subcellularLocation>
        <location evidence="5">Golgi apparatus</location>
        <location evidence="5">trans-Golgi network</location>
    </subcellularLocation>
    <subcellularLocation>
        <location evidence="6">Late endosome</location>
    </subcellularLocation>
    <subcellularLocation>
        <location evidence="2">Membrane raft</location>
    </subcellularLocation>
</comment>
<feature type="non-terminal residue" evidence="28">
    <location>
        <position position="142"/>
    </location>
</feature>